<name>A0ABR0KC82_9EURO</name>
<evidence type="ECO:0000256" key="1">
    <source>
        <dbReference type="SAM" id="MobiDB-lite"/>
    </source>
</evidence>
<feature type="compositionally biased region" description="Basic residues" evidence="1">
    <location>
        <begin position="1"/>
        <end position="18"/>
    </location>
</feature>
<evidence type="ECO:0000313" key="3">
    <source>
        <dbReference type="Proteomes" id="UP001345013"/>
    </source>
</evidence>
<dbReference type="Proteomes" id="UP001345013">
    <property type="component" value="Unassembled WGS sequence"/>
</dbReference>
<sequence length="199" mass="23050">MARTRKASSTKETRSRKRPTTDDIVYLDPKTRVIPGFSHKDSLRRCKETFKKRKDLAFKRADCVAEDTAAQVLCLIYQPEREQWHFYTDPDHRGEDAKWPFDIGEFKRNFKVIESRVDRASAKKAESRVVTELDKNGLTTQPVAMFASSPTELRWPASPLRTPPRIRAPFTDLRSEFSPIHSPDFSSPLRWRPASTEPE</sequence>
<gene>
    <name evidence="2" type="ORF">LTR24_004491</name>
</gene>
<evidence type="ECO:0000313" key="2">
    <source>
        <dbReference type="EMBL" id="KAK5093230.1"/>
    </source>
</evidence>
<comment type="caution">
    <text evidence="2">The sequence shown here is derived from an EMBL/GenBank/DDBJ whole genome shotgun (WGS) entry which is preliminary data.</text>
</comment>
<feature type="region of interest" description="Disordered" evidence="1">
    <location>
        <begin position="1"/>
        <end position="22"/>
    </location>
</feature>
<accession>A0ABR0KC82</accession>
<proteinExistence type="predicted"/>
<dbReference type="EMBL" id="JAVRRG010000046">
    <property type="protein sequence ID" value="KAK5093230.1"/>
    <property type="molecule type" value="Genomic_DNA"/>
</dbReference>
<reference evidence="2 3" key="1">
    <citation type="submission" date="2023-08" db="EMBL/GenBank/DDBJ databases">
        <title>Black Yeasts Isolated from many extreme environments.</title>
        <authorList>
            <person name="Coleine C."/>
            <person name="Stajich J.E."/>
            <person name="Selbmann L."/>
        </authorList>
    </citation>
    <scope>NUCLEOTIDE SEQUENCE [LARGE SCALE GENOMIC DNA]</scope>
    <source>
        <strain evidence="2 3">CCFEE 5885</strain>
    </source>
</reference>
<keyword evidence="3" id="KW-1185">Reference proteome</keyword>
<feature type="region of interest" description="Disordered" evidence="1">
    <location>
        <begin position="171"/>
        <end position="199"/>
    </location>
</feature>
<organism evidence="2 3">
    <name type="scientific">Lithohypha guttulata</name>
    <dbReference type="NCBI Taxonomy" id="1690604"/>
    <lineage>
        <taxon>Eukaryota</taxon>
        <taxon>Fungi</taxon>
        <taxon>Dikarya</taxon>
        <taxon>Ascomycota</taxon>
        <taxon>Pezizomycotina</taxon>
        <taxon>Eurotiomycetes</taxon>
        <taxon>Chaetothyriomycetidae</taxon>
        <taxon>Chaetothyriales</taxon>
        <taxon>Trichomeriaceae</taxon>
        <taxon>Lithohypha</taxon>
    </lineage>
</organism>
<protein>
    <submittedName>
        <fullName evidence="2">Uncharacterized protein</fullName>
    </submittedName>
</protein>